<dbReference type="PANTHER" id="PTHR33841:SF1">
    <property type="entry name" value="DNA METHYLTRANSFERASE A"/>
    <property type="match status" value="1"/>
</dbReference>
<dbReference type="Gene3D" id="3.40.50.150">
    <property type="entry name" value="Vaccinia Virus protein VP39"/>
    <property type="match status" value="1"/>
</dbReference>
<dbReference type="GO" id="GO:0003676">
    <property type="term" value="F:nucleic acid binding"/>
    <property type="evidence" value="ECO:0007669"/>
    <property type="project" value="InterPro"/>
</dbReference>
<dbReference type="PANTHER" id="PTHR33841">
    <property type="entry name" value="DNA METHYLTRANSFERASE YEEA-RELATED"/>
    <property type="match status" value="1"/>
</dbReference>
<dbReference type="AlphaFoldDB" id="A0A1F6AQ24"/>
<keyword evidence="4" id="KW-0949">S-adenosyl-L-methionine</keyword>
<dbReference type="PROSITE" id="PS00092">
    <property type="entry name" value="N6_MTASE"/>
    <property type="match status" value="1"/>
</dbReference>
<dbReference type="GO" id="GO:0006304">
    <property type="term" value="P:DNA modification"/>
    <property type="evidence" value="ECO:0007669"/>
    <property type="project" value="InterPro"/>
</dbReference>
<dbReference type="EC" id="2.1.1.72" evidence="1"/>
<dbReference type="SUPFAM" id="SSF53335">
    <property type="entry name" value="S-adenosyl-L-methionine-dependent methyltransferases"/>
    <property type="match status" value="1"/>
</dbReference>
<dbReference type="InterPro" id="IPR029063">
    <property type="entry name" value="SAM-dependent_MTases_sf"/>
</dbReference>
<evidence type="ECO:0000256" key="2">
    <source>
        <dbReference type="ARBA" id="ARBA00022603"/>
    </source>
</evidence>
<evidence type="ECO:0000256" key="5">
    <source>
        <dbReference type="ARBA" id="ARBA00047942"/>
    </source>
</evidence>
<evidence type="ECO:0000256" key="1">
    <source>
        <dbReference type="ARBA" id="ARBA00011900"/>
    </source>
</evidence>
<name>A0A1F6AQ24_9BACT</name>
<comment type="caution">
    <text evidence="7">The sequence shown here is derived from an EMBL/GenBank/DDBJ whole genome shotgun (WGS) entry which is preliminary data.</text>
</comment>
<protein>
    <recommendedName>
        <fullName evidence="1">site-specific DNA-methyltransferase (adenine-specific)</fullName>
        <ecNumber evidence="1">2.1.1.72</ecNumber>
    </recommendedName>
</protein>
<evidence type="ECO:0000313" key="8">
    <source>
        <dbReference type="Proteomes" id="UP000176609"/>
    </source>
</evidence>
<sequence>MSRKLIQIKIHWNKEKEYYRKTEVGTGVQSFVKQLLESELFNLKEGKLSTKLVDRKNEFIHEKRAKESRKADFYIYINQEIAIPVEVECYGNIEVGEKQLLNYQKDFEKHYGILTDGYIWRFYNNNVFKSFTLEDLLNNTQLFLTFWKEYIKPEFYYLSFFEKTGQLALVEETKLHVEDSRQLFFLDITKLIQSFKNKLQIEGYLEEANKKDREKRSIELTYAYVIQFILYKTLVDNDFDDFTKEFELIVKKIHEYLISNRFKDILGVIEGISAKISQNIYRPFTQEQKFIKYKIQELYHSVENKLSDVSPWLDIFVFIKKYNFANVRNEIFGYIYENYLKELYEESKKGQYFTDPAIVNFMLDQIGYQPDVIKKRYEQDKDSISIIDPSCGSGTFLYSATDSIVKAFQDGNSENASIKIEEAITNGVFGLDIEEFPLYLAEMNILMRMLPLIINEKYNNPIDKKIKVFKTRDSISEFMDTALRNTFNDMNIAFHKSAGQMSLFSQELNLGYTSYVRNEDDLQEMKKSLENQSEVPRRRFDYVIGNPPYVSYNECAKQGVLIFDLMKKGKAKLSDIYGVNLHSRPNNKKKYPPKPNLYSFFLALGLALLKDDGKLCYIIPQTLLTESDYDVLRYHLSEFTTIEKIVTFPNALFIGRGVKQKNKVNTSSLIIVLQRRRPGDMHEVEVVNYQKSEESIDDMLQNILGKKKVTVKKIIQQELRRSVQNWSFIKQDKNFIEFYTHYKNNSEDLAVYYDHILSNHHFKSNFYFDVGFILDKNLMTSSPQSDDDYKSLDFNGFKGYTKYVPSFYYPNDQAKIKLPKNSQGFKTLTQRYKIVWSKVYSKRFHFTDEKVLPSMSFSQFIASDNKEELIYLFSLLDSKVNKTIFHEHFELENEQYGSFLVITRIKDFIKVPRITDNNKHIKDSVIGLSEKLLDLEKPILADLVDFSSVLKQKFDKVGVEGNKVVLEKDREKMELPIKRDISIVRKVIETNFGQDGFGFKDRVITLSEFMSLPVIDYDKQKEIKEFIDDLVFCLYFNVDVPKNKLSAAKFVRSLCLKNKFYKQISIN</sequence>
<reference evidence="7 8" key="1">
    <citation type="journal article" date="2016" name="Nat. Commun.">
        <title>Thousands of microbial genomes shed light on interconnected biogeochemical processes in an aquifer system.</title>
        <authorList>
            <person name="Anantharaman K."/>
            <person name="Brown C.T."/>
            <person name="Hug L.A."/>
            <person name="Sharon I."/>
            <person name="Castelle C.J."/>
            <person name="Probst A.J."/>
            <person name="Thomas B.C."/>
            <person name="Singh A."/>
            <person name="Wilkins M.J."/>
            <person name="Karaoz U."/>
            <person name="Brodie E.L."/>
            <person name="Williams K.H."/>
            <person name="Hubbard S.S."/>
            <person name="Banfield J.F."/>
        </authorList>
    </citation>
    <scope>NUCLEOTIDE SEQUENCE [LARGE SCALE GENOMIC DNA]</scope>
</reference>
<dbReference type="InterPro" id="IPR011639">
    <property type="entry name" value="MethylTrfase_TaqI-like_dom"/>
</dbReference>
<evidence type="ECO:0000313" key="7">
    <source>
        <dbReference type="EMBL" id="OGG26791.1"/>
    </source>
</evidence>
<keyword evidence="2" id="KW-0489">Methyltransferase</keyword>
<dbReference type="GO" id="GO:0032259">
    <property type="term" value="P:methylation"/>
    <property type="evidence" value="ECO:0007669"/>
    <property type="project" value="UniProtKB-KW"/>
</dbReference>
<dbReference type="InterPro" id="IPR050953">
    <property type="entry name" value="N4_N6_ade-DNA_methylase"/>
</dbReference>
<evidence type="ECO:0000256" key="4">
    <source>
        <dbReference type="ARBA" id="ARBA00022691"/>
    </source>
</evidence>
<dbReference type="PRINTS" id="PR00507">
    <property type="entry name" value="N12N6MTFRASE"/>
</dbReference>
<organism evidence="7 8">
    <name type="scientific">Candidatus Gottesmanbacteria bacterium RIFCSPLOWO2_01_FULL_39_12b</name>
    <dbReference type="NCBI Taxonomy" id="1798388"/>
    <lineage>
        <taxon>Bacteria</taxon>
        <taxon>Candidatus Gottesmaniibacteriota</taxon>
    </lineage>
</organism>
<evidence type="ECO:0000259" key="6">
    <source>
        <dbReference type="Pfam" id="PF07669"/>
    </source>
</evidence>
<gene>
    <name evidence="7" type="ORF">A2960_01310</name>
</gene>
<keyword evidence="3" id="KW-0808">Transferase</keyword>
<dbReference type="GO" id="GO:0009007">
    <property type="term" value="F:site-specific DNA-methyltransferase (adenine-specific) activity"/>
    <property type="evidence" value="ECO:0007669"/>
    <property type="project" value="UniProtKB-EC"/>
</dbReference>
<dbReference type="Pfam" id="PF07669">
    <property type="entry name" value="Eco57I"/>
    <property type="match status" value="1"/>
</dbReference>
<proteinExistence type="predicted"/>
<dbReference type="InterPro" id="IPR002052">
    <property type="entry name" value="DNA_methylase_N6_adenine_CS"/>
</dbReference>
<feature type="domain" description="Type II methyltransferase M.TaqI-like" evidence="6">
    <location>
        <begin position="427"/>
        <end position="650"/>
    </location>
</feature>
<dbReference type="Proteomes" id="UP000176609">
    <property type="component" value="Unassembled WGS sequence"/>
</dbReference>
<comment type="catalytic activity">
    <reaction evidence="5">
        <text>a 2'-deoxyadenosine in DNA + S-adenosyl-L-methionine = an N(6)-methyl-2'-deoxyadenosine in DNA + S-adenosyl-L-homocysteine + H(+)</text>
        <dbReference type="Rhea" id="RHEA:15197"/>
        <dbReference type="Rhea" id="RHEA-COMP:12418"/>
        <dbReference type="Rhea" id="RHEA-COMP:12419"/>
        <dbReference type="ChEBI" id="CHEBI:15378"/>
        <dbReference type="ChEBI" id="CHEBI:57856"/>
        <dbReference type="ChEBI" id="CHEBI:59789"/>
        <dbReference type="ChEBI" id="CHEBI:90615"/>
        <dbReference type="ChEBI" id="CHEBI:90616"/>
        <dbReference type="EC" id="2.1.1.72"/>
    </reaction>
</comment>
<dbReference type="EMBL" id="MFJR01000007">
    <property type="protein sequence ID" value="OGG26791.1"/>
    <property type="molecule type" value="Genomic_DNA"/>
</dbReference>
<accession>A0A1F6AQ24</accession>
<evidence type="ECO:0000256" key="3">
    <source>
        <dbReference type="ARBA" id="ARBA00022679"/>
    </source>
</evidence>